<feature type="transmembrane region" description="Helical" evidence="4">
    <location>
        <begin position="321"/>
        <end position="338"/>
    </location>
</feature>
<sequence>MLLHTIPVFLFWVSCGLLFYTFAGYGLLISALARLRPKPVVPSAPDTPQPSVCIVLVACNEEKRIADRLRNLLAAQYPADQLRVLLVSDGSTDATVAQARSLQDARIEIIEQPTRSGKAAGLNLGVSHRTADILVFTDARQRFAEDAIARLVAHFADPAIGAVSGSLEIAPAASATGAGVDAYWRYEKSLRAAESQWDSCVGCTGAIYALRRDLFMPIPEDTLLDDVVIPMQAAAQGARVIHDPAAVAFDPQSLEPEAEQRRKQRTLAGGFQMLFRYPAWLLPKGHRLWWQLISHKYLRLLAPFFLIGAFVANIPLAGEQLYAPFLAAQILLYFFAVLSRSPAASQWKFCKLPAGFVFLNFQVLRGLRYYLVGGGRQGWQ</sequence>
<dbReference type="EMBL" id="ABVL01000005">
    <property type="protein sequence ID" value="EDY20267.1"/>
    <property type="molecule type" value="Genomic_DNA"/>
</dbReference>
<reference evidence="6 7" key="1">
    <citation type="journal article" date="2011" name="J. Bacteriol.">
        <title>Genome sequence of Chthoniobacter flavus Ellin428, an aerobic heterotrophic soil bacterium.</title>
        <authorList>
            <person name="Kant R."/>
            <person name="van Passel M.W."/>
            <person name="Palva A."/>
            <person name="Lucas S."/>
            <person name="Lapidus A."/>
            <person name="Glavina Del Rio T."/>
            <person name="Dalin E."/>
            <person name="Tice H."/>
            <person name="Bruce D."/>
            <person name="Goodwin L."/>
            <person name="Pitluck S."/>
            <person name="Larimer F.W."/>
            <person name="Land M.L."/>
            <person name="Hauser L."/>
            <person name="Sangwan P."/>
            <person name="de Vos W.M."/>
            <person name="Janssen P.H."/>
            <person name="Smidt H."/>
        </authorList>
    </citation>
    <scope>NUCLEOTIDE SEQUENCE [LARGE SCALE GENOMIC DNA]</scope>
    <source>
        <strain evidence="6 7">Ellin428</strain>
    </source>
</reference>
<dbReference type="PANTHER" id="PTHR43630">
    <property type="entry name" value="POLY-BETA-1,6-N-ACETYL-D-GLUCOSAMINE SYNTHASE"/>
    <property type="match status" value="1"/>
</dbReference>
<comment type="caution">
    <text evidence="6">The sequence shown here is derived from an EMBL/GenBank/DDBJ whole genome shotgun (WGS) entry which is preliminary data.</text>
</comment>
<keyword evidence="7" id="KW-1185">Reference proteome</keyword>
<keyword evidence="4" id="KW-1133">Transmembrane helix</keyword>
<dbReference type="RefSeq" id="WP_006979516.1">
    <property type="nucleotide sequence ID" value="NZ_ABVL01000005.1"/>
</dbReference>
<dbReference type="eggNOG" id="COG1215">
    <property type="taxonomic scope" value="Bacteria"/>
</dbReference>
<keyword evidence="3 6" id="KW-0808">Transferase</keyword>
<keyword evidence="4" id="KW-0472">Membrane</keyword>
<evidence type="ECO:0000313" key="7">
    <source>
        <dbReference type="Proteomes" id="UP000005824"/>
    </source>
</evidence>
<evidence type="ECO:0000256" key="2">
    <source>
        <dbReference type="ARBA" id="ARBA00022676"/>
    </source>
</evidence>
<gene>
    <name evidence="6" type="ORF">CfE428DRAFT_2191</name>
</gene>
<dbReference type="InterPro" id="IPR001173">
    <property type="entry name" value="Glyco_trans_2-like"/>
</dbReference>
<evidence type="ECO:0000256" key="1">
    <source>
        <dbReference type="ARBA" id="ARBA00006739"/>
    </source>
</evidence>
<dbReference type="InParanoid" id="B4CZV3"/>
<dbReference type="PANTHER" id="PTHR43630:SF1">
    <property type="entry name" value="POLY-BETA-1,6-N-ACETYL-D-GLUCOSAMINE SYNTHASE"/>
    <property type="match status" value="1"/>
</dbReference>
<dbReference type="AlphaFoldDB" id="B4CZV3"/>
<evidence type="ECO:0000256" key="4">
    <source>
        <dbReference type="SAM" id="Phobius"/>
    </source>
</evidence>
<evidence type="ECO:0000259" key="5">
    <source>
        <dbReference type="Pfam" id="PF00535"/>
    </source>
</evidence>
<dbReference type="SUPFAM" id="SSF53448">
    <property type="entry name" value="Nucleotide-diphospho-sugar transferases"/>
    <property type="match status" value="1"/>
</dbReference>
<dbReference type="STRING" id="497964.CfE428DRAFT_2191"/>
<dbReference type="CDD" id="cd06439">
    <property type="entry name" value="CESA_like_1"/>
    <property type="match status" value="1"/>
</dbReference>
<comment type="similarity">
    <text evidence="1">Belongs to the glycosyltransferase 2 family.</text>
</comment>
<dbReference type="GO" id="GO:0016757">
    <property type="term" value="F:glycosyltransferase activity"/>
    <property type="evidence" value="ECO:0007669"/>
    <property type="project" value="UniProtKB-KW"/>
</dbReference>
<dbReference type="FunCoup" id="B4CZV3">
    <property type="interactions" value="212"/>
</dbReference>
<evidence type="ECO:0000256" key="3">
    <source>
        <dbReference type="ARBA" id="ARBA00022679"/>
    </source>
</evidence>
<evidence type="ECO:0000313" key="6">
    <source>
        <dbReference type="EMBL" id="EDY20267.1"/>
    </source>
</evidence>
<organism evidence="6 7">
    <name type="scientific">Chthoniobacter flavus Ellin428</name>
    <dbReference type="NCBI Taxonomy" id="497964"/>
    <lineage>
        <taxon>Bacteria</taxon>
        <taxon>Pseudomonadati</taxon>
        <taxon>Verrucomicrobiota</taxon>
        <taxon>Spartobacteria</taxon>
        <taxon>Chthoniobacterales</taxon>
        <taxon>Chthoniobacteraceae</taxon>
        <taxon>Chthoniobacter</taxon>
    </lineage>
</organism>
<name>B4CZV3_9BACT</name>
<dbReference type="Proteomes" id="UP000005824">
    <property type="component" value="Unassembled WGS sequence"/>
</dbReference>
<feature type="transmembrane region" description="Helical" evidence="4">
    <location>
        <begin position="297"/>
        <end position="315"/>
    </location>
</feature>
<accession>B4CZV3</accession>
<dbReference type="InterPro" id="IPR029044">
    <property type="entry name" value="Nucleotide-diphossugar_trans"/>
</dbReference>
<dbReference type="Gene3D" id="3.90.550.10">
    <property type="entry name" value="Spore Coat Polysaccharide Biosynthesis Protein SpsA, Chain A"/>
    <property type="match status" value="1"/>
</dbReference>
<feature type="domain" description="Glycosyltransferase 2-like" evidence="5">
    <location>
        <begin position="53"/>
        <end position="215"/>
    </location>
</feature>
<feature type="transmembrane region" description="Helical" evidence="4">
    <location>
        <begin position="6"/>
        <end position="28"/>
    </location>
</feature>
<keyword evidence="2" id="KW-0328">Glycosyltransferase</keyword>
<dbReference type="Pfam" id="PF00535">
    <property type="entry name" value="Glycos_transf_2"/>
    <property type="match status" value="1"/>
</dbReference>
<keyword evidence="4" id="KW-0812">Transmembrane</keyword>
<protein>
    <submittedName>
        <fullName evidence="6">Glycosyl transferase family 2</fullName>
    </submittedName>
</protein>
<proteinExistence type="inferred from homology"/>